<gene>
    <name evidence="1" type="ORF">LCGC14_1767780</name>
</gene>
<organism evidence="1">
    <name type="scientific">marine sediment metagenome</name>
    <dbReference type="NCBI Taxonomy" id="412755"/>
    <lineage>
        <taxon>unclassified sequences</taxon>
        <taxon>metagenomes</taxon>
        <taxon>ecological metagenomes</taxon>
    </lineage>
</organism>
<comment type="caution">
    <text evidence="1">The sequence shown here is derived from an EMBL/GenBank/DDBJ whole genome shotgun (WGS) entry which is preliminary data.</text>
</comment>
<name>A0A0F9GZ68_9ZZZZ</name>
<protein>
    <submittedName>
        <fullName evidence="1">Uncharacterized protein</fullName>
    </submittedName>
</protein>
<dbReference type="AlphaFoldDB" id="A0A0F9GZ68"/>
<feature type="non-terminal residue" evidence="1">
    <location>
        <position position="31"/>
    </location>
</feature>
<accession>A0A0F9GZ68</accession>
<proteinExistence type="predicted"/>
<dbReference type="EMBL" id="LAZR01016533">
    <property type="protein sequence ID" value="KKM04095.1"/>
    <property type="molecule type" value="Genomic_DNA"/>
</dbReference>
<sequence length="31" mass="3703">MNLDLQRAVVELREDVAGLRQVKKDSYEQWL</sequence>
<evidence type="ECO:0000313" key="1">
    <source>
        <dbReference type="EMBL" id="KKM04095.1"/>
    </source>
</evidence>
<reference evidence="1" key="1">
    <citation type="journal article" date="2015" name="Nature">
        <title>Complex archaea that bridge the gap between prokaryotes and eukaryotes.</title>
        <authorList>
            <person name="Spang A."/>
            <person name="Saw J.H."/>
            <person name="Jorgensen S.L."/>
            <person name="Zaremba-Niedzwiedzka K."/>
            <person name="Martijn J."/>
            <person name="Lind A.E."/>
            <person name="van Eijk R."/>
            <person name="Schleper C."/>
            <person name="Guy L."/>
            <person name="Ettema T.J."/>
        </authorList>
    </citation>
    <scope>NUCLEOTIDE SEQUENCE</scope>
</reference>